<reference evidence="1 2" key="2">
    <citation type="journal article" date="2022" name="Mol. Ecol. Resour.">
        <title>The genomes of chicory, endive, great burdock and yacon provide insights into Asteraceae paleo-polyploidization history and plant inulin production.</title>
        <authorList>
            <person name="Fan W."/>
            <person name="Wang S."/>
            <person name="Wang H."/>
            <person name="Wang A."/>
            <person name="Jiang F."/>
            <person name="Liu H."/>
            <person name="Zhao H."/>
            <person name="Xu D."/>
            <person name="Zhang Y."/>
        </authorList>
    </citation>
    <scope>NUCLEOTIDE SEQUENCE [LARGE SCALE GENOMIC DNA]</scope>
    <source>
        <strain evidence="2">cv. Yunnan</strain>
        <tissue evidence="1">Leaves</tissue>
    </source>
</reference>
<reference evidence="2" key="1">
    <citation type="journal article" date="2022" name="Mol. Ecol. Resour.">
        <title>The genomes of chicory, endive, great burdock and yacon provide insights into Asteraceae palaeo-polyploidization history and plant inulin production.</title>
        <authorList>
            <person name="Fan W."/>
            <person name="Wang S."/>
            <person name="Wang H."/>
            <person name="Wang A."/>
            <person name="Jiang F."/>
            <person name="Liu H."/>
            <person name="Zhao H."/>
            <person name="Xu D."/>
            <person name="Zhang Y."/>
        </authorList>
    </citation>
    <scope>NUCLEOTIDE SEQUENCE [LARGE SCALE GENOMIC DNA]</scope>
    <source>
        <strain evidence="2">cv. Yunnan</strain>
    </source>
</reference>
<dbReference type="EMBL" id="CM042034">
    <property type="protein sequence ID" value="KAI3761028.1"/>
    <property type="molecule type" value="Genomic_DNA"/>
</dbReference>
<keyword evidence="2" id="KW-1185">Reference proteome</keyword>
<dbReference type="Proteomes" id="UP001056120">
    <property type="component" value="Linkage Group LG17"/>
</dbReference>
<evidence type="ECO:0000313" key="2">
    <source>
        <dbReference type="Proteomes" id="UP001056120"/>
    </source>
</evidence>
<evidence type="ECO:0000313" key="1">
    <source>
        <dbReference type="EMBL" id="KAI3761028.1"/>
    </source>
</evidence>
<organism evidence="1 2">
    <name type="scientific">Smallanthus sonchifolius</name>
    <dbReference type="NCBI Taxonomy" id="185202"/>
    <lineage>
        <taxon>Eukaryota</taxon>
        <taxon>Viridiplantae</taxon>
        <taxon>Streptophyta</taxon>
        <taxon>Embryophyta</taxon>
        <taxon>Tracheophyta</taxon>
        <taxon>Spermatophyta</taxon>
        <taxon>Magnoliopsida</taxon>
        <taxon>eudicotyledons</taxon>
        <taxon>Gunneridae</taxon>
        <taxon>Pentapetalae</taxon>
        <taxon>asterids</taxon>
        <taxon>campanulids</taxon>
        <taxon>Asterales</taxon>
        <taxon>Asteraceae</taxon>
        <taxon>Asteroideae</taxon>
        <taxon>Heliantheae alliance</taxon>
        <taxon>Millerieae</taxon>
        <taxon>Smallanthus</taxon>
    </lineage>
</organism>
<sequence length="591" mass="65382">MWPVDVPLLVLESVTYRVLVDPDSSTNTITIARNDLWSTSCPQYLHNTSYDSTLFNGNNFGQEDVSLYYGCRNLIPGGIPAIANYRFDCDVNGTGRSDSYFFRTSYIVPEFENSLVRCNNSITVPVDRSRVNGLTSVTATESDLSSALRAGFKLQWIANDDECDRCIRSDGRCGSNSASPELFACYCATGNFSLTCNNSNPSGGGSNGTTRKLIIGISCSITGIVFLLFVILCRKLRLRTTLEGPKAANDQIEIFIRNYGSLAPKRYKYSEIKKMTNSFLEKLGRGGYGSVYKGQLPDGRLVAVKLLSEATGNGEDFINEVASIGRTSHVNIVTLLGFCFEGKKRALLYEFMPNGSLDKFLRCDGSHLEWNALFQIAKGIARGLEYLHRGCNTRIVHFDIKPHNILLNEEFVPKISDFGLAKLCKTKESILSVMGARGTAGYMAPEVFFRSLGGPSHKSDVYSYGMMVLEMTGARNNNTSWTSTDEAYFPDWIYKQVEVGGDLGDYGVTTEEEEEFARKMMTVSLWCIQSNPSDRPSISKVVEMLEGSFELLQVPPRCFETYPAKPFQGTPLSSMESSSGERVSTRSLGNG</sequence>
<name>A0ACB9ER27_9ASTR</name>
<protein>
    <submittedName>
        <fullName evidence="1">Uncharacterized protein</fullName>
    </submittedName>
</protein>
<proteinExistence type="predicted"/>
<accession>A0ACB9ER27</accession>
<comment type="caution">
    <text evidence="1">The sequence shown here is derived from an EMBL/GenBank/DDBJ whole genome shotgun (WGS) entry which is preliminary data.</text>
</comment>
<gene>
    <name evidence="1" type="ORF">L1987_51433</name>
</gene>